<dbReference type="Proteomes" id="UP000251144">
    <property type="component" value="Unassembled WGS sequence"/>
</dbReference>
<comment type="caution">
    <text evidence="1">The sequence shown here is derived from an EMBL/GenBank/DDBJ whole genome shotgun (WGS) entry which is preliminary data.</text>
</comment>
<protein>
    <submittedName>
        <fullName evidence="1">Uncharacterized protein</fullName>
    </submittedName>
</protein>
<proteinExistence type="predicted"/>
<evidence type="ECO:0000313" key="2">
    <source>
        <dbReference type="Proteomes" id="UP000251144"/>
    </source>
</evidence>
<name>A0A173WYN0_9FIRM</name>
<dbReference type="AlphaFoldDB" id="A0A173WYN0"/>
<organism evidence="1 2">
    <name type="scientific">Faecalibacterium prausnitzii</name>
    <dbReference type="NCBI Taxonomy" id="853"/>
    <lineage>
        <taxon>Bacteria</taxon>
        <taxon>Bacillati</taxon>
        <taxon>Bacillota</taxon>
        <taxon>Clostridia</taxon>
        <taxon>Eubacteriales</taxon>
        <taxon>Oscillospiraceae</taxon>
        <taxon>Faecalibacterium</taxon>
    </lineage>
</organism>
<sequence>MTNVYIDSRRDGYSPSQCHDTMTVGELIDILSQYDEDQPVYIRNDNGYTYGSVQMDSVTEGEEDEDE</sequence>
<dbReference type="EMBL" id="PRLB01000016">
    <property type="protein sequence ID" value="RAW51799.1"/>
    <property type="molecule type" value="Genomic_DNA"/>
</dbReference>
<dbReference type="RefSeq" id="WP_055188441.1">
    <property type="nucleotide sequence ID" value="NZ_CP186691.1"/>
</dbReference>
<dbReference type="OrthoDB" id="2084737at2"/>
<evidence type="ECO:0000313" key="1">
    <source>
        <dbReference type="EMBL" id="RAW51799.1"/>
    </source>
</evidence>
<reference evidence="1 2" key="1">
    <citation type="submission" date="2018-02" db="EMBL/GenBank/DDBJ databases">
        <title>Complete genome sequencing of Faecalibacterium prausnitzii strains isolated from the human gut.</title>
        <authorList>
            <person name="Fitzgerald B.C."/>
            <person name="Shkoporov A.N."/>
            <person name="Ross P.R."/>
            <person name="Hill C."/>
        </authorList>
    </citation>
    <scope>NUCLEOTIDE SEQUENCE [LARGE SCALE GENOMIC DNA]</scope>
    <source>
        <strain evidence="1 2">APC942/32-1</strain>
    </source>
</reference>
<accession>A0A173WYN0</accession>
<gene>
    <name evidence="1" type="ORF">C4N26_13055</name>
</gene>